<dbReference type="EMBL" id="MU006089">
    <property type="protein sequence ID" value="KAF2843784.1"/>
    <property type="molecule type" value="Genomic_DNA"/>
</dbReference>
<gene>
    <name evidence="10" type="ORF">M501DRAFT_1006240</name>
</gene>
<comment type="catalytic activity">
    <reaction evidence="8">
        <text>L-seryl-[protein] + ATP = O-phospho-L-seryl-[protein] + ADP + H(+)</text>
        <dbReference type="Rhea" id="RHEA:17989"/>
        <dbReference type="Rhea" id="RHEA-COMP:9863"/>
        <dbReference type="Rhea" id="RHEA-COMP:11604"/>
        <dbReference type="ChEBI" id="CHEBI:15378"/>
        <dbReference type="ChEBI" id="CHEBI:29999"/>
        <dbReference type="ChEBI" id="CHEBI:30616"/>
        <dbReference type="ChEBI" id="CHEBI:83421"/>
        <dbReference type="ChEBI" id="CHEBI:456216"/>
        <dbReference type="EC" id="2.7.11.1"/>
    </reaction>
</comment>
<dbReference type="InterPro" id="IPR011009">
    <property type="entry name" value="Kinase-like_dom_sf"/>
</dbReference>
<protein>
    <recommendedName>
        <fullName evidence="1">non-specific serine/threonine protein kinase</fullName>
        <ecNumber evidence="1">2.7.11.1</ecNumber>
    </recommendedName>
</protein>
<reference evidence="10" key="1">
    <citation type="journal article" date="2020" name="Stud. Mycol.">
        <title>101 Dothideomycetes genomes: a test case for predicting lifestyles and emergence of pathogens.</title>
        <authorList>
            <person name="Haridas S."/>
            <person name="Albert R."/>
            <person name="Binder M."/>
            <person name="Bloem J."/>
            <person name="Labutti K."/>
            <person name="Salamov A."/>
            <person name="Andreopoulos B."/>
            <person name="Baker S."/>
            <person name="Barry K."/>
            <person name="Bills G."/>
            <person name="Bluhm B."/>
            <person name="Cannon C."/>
            <person name="Castanera R."/>
            <person name="Culley D."/>
            <person name="Daum C."/>
            <person name="Ezra D."/>
            <person name="Gonzalez J."/>
            <person name="Henrissat B."/>
            <person name="Kuo A."/>
            <person name="Liang C."/>
            <person name="Lipzen A."/>
            <person name="Lutzoni F."/>
            <person name="Magnuson J."/>
            <person name="Mondo S."/>
            <person name="Nolan M."/>
            <person name="Ohm R."/>
            <person name="Pangilinan J."/>
            <person name="Park H.-J."/>
            <person name="Ramirez L."/>
            <person name="Alfaro M."/>
            <person name="Sun H."/>
            <person name="Tritt A."/>
            <person name="Yoshinaga Y."/>
            <person name="Zwiers L.-H."/>
            <person name="Turgeon B."/>
            <person name="Goodwin S."/>
            <person name="Spatafora J."/>
            <person name="Crous P."/>
            <person name="Grigoriev I."/>
        </authorList>
    </citation>
    <scope>NUCLEOTIDE SEQUENCE</scope>
    <source>
        <strain evidence="10">CBS 101060</strain>
    </source>
</reference>
<dbReference type="GO" id="GO:0005524">
    <property type="term" value="F:ATP binding"/>
    <property type="evidence" value="ECO:0007669"/>
    <property type="project" value="UniProtKB-KW"/>
</dbReference>
<evidence type="ECO:0000313" key="11">
    <source>
        <dbReference type="Proteomes" id="UP000799429"/>
    </source>
</evidence>
<evidence type="ECO:0000256" key="7">
    <source>
        <dbReference type="ARBA" id="ARBA00047899"/>
    </source>
</evidence>
<evidence type="ECO:0000256" key="4">
    <source>
        <dbReference type="ARBA" id="ARBA00022741"/>
    </source>
</evidence>
<comment type="catalytic activity">
    <reaction evidence="7">
        <text>L-threonyl-[protein] + ATP = O-phospho-L-threonyl-[protein] + ADP + H(+)</text>
        <dbReference type="Rhea" id="RHEA:46608"/>
        <dbReference type="Rhea" id="RHEA-COMP:11060"/>
        <dbReference type="Rhea" id="RHEA-COMP:11605"/>
        <dbReference type="ChEBI" id="CHEBI:15378"/>
        <dbReference type="ChEBI" id="CHEBI:30013"/>
        <dbReference type="ChEBI" id="CHEBI:30616"/>
        <dbReference type="ChEBI" id="CHEBI:61977"/>
        <dbReference type="ChEBI" id="CHEBI:456216"/>
        <dbReference type="EC" id="2.7.11.1"/>
    </reaction>
</comment>
<feature type="domain" description="Protein kinase" evidence="9">
    <location>
        <begin position="62"/>
        <end position="273"/>
    </location>
</feature>
<name>A0A9P4SK78_9PEZI</name>
<dbReference type="GO" id="GO:0004674">
    <property type="term" value="F:protein serine/threonine kinase activity"/>
    <property type="evidence" value="ECO:0007669"/>
    <property type="project" value="UniProtKB-KW"/>
</dbReference>
<dbReference type="OrthoDB" id="5979581at2759"/>
<evidence type="ECO:0000259" key="9">
    <source>
        <dbReference type="PROSITE" id="PS50011"/>
    </source>
</evidence>
<organism evidence="10 11">
    <name type="scientific">Patellaria atrata CBS 101060</name>
    <dbReference type="NCBI Taxonomy" id="1346257"/>
    <lineage>
        <taxon>Eukaryota</taxon>
        <taxon>Fungi</taxon>
        <taxon>Dikarya</taxon>
        <taxon>Ascomycota</taxon>
        <taxon>Pezizomycotina</taxon>
        <taxon>Dothideomycetes</taxon>
        <taxon>Dothideomycetes incertae sedis</taxon>
        <taxon>Patellariales</taxon>
        <taxon>Patellariaceae</taxon>
        <taxon>Patellaria</taxon>
    </lineage>
</organism>
<evidence type="ECO:0000256" key="2">
    <source>
        <dbReference type="ARBA" id="ARBA00022527"/>
    </source>
</evidence>
<dbReference type="InterPro" id="IPR000719">
    <property type="entry name" value="Prot_kinase_dom"/>
</dbReference>
<comment type="caution">
    <text evidence="10">The sequence shown here is derived from an EMBL/GenBank/DDBJ whole genome shotgun (WGS) entry which is preliminary data.</text>
</comment>
<keyword evidence="4" id="KW-0547">Nucleotide-binding</keyword>
<dbReference type="PANTHER" id="PTHR47634">
    <property type="entry name" value="PROTEIN KINASE DOMAIN-CONTAINING PROTEIN-RELATED"/>
    <property type="match status" value="1"/>
</dbReference>
<dbReference type="PANTHER" id="PTHR47634:SF9">
    <property type="entry name" value="PROTEIN KINASE DOMAIN-CONTAINING PROTEIN-RELATED"/>
    <property type="match status" value="1"/>
</dbReference>
<dbReference type="Proteomes" id="UP000799429">
    <property type="component" value="Unassembled WGS sequence"/>
</dbReference>
<dbReference type="GO" id="GO:0005634">
    <property type="term" value="C:nucleus"/>
    <property type="evidence" value="ECO:0007669"/>
    <property type="project" value="TreeGrafter"/>
</dbReference>
<dbReference type="PROSITE" id="PS50011">
    <property type="entry name" value="PROTEIN_KINASE_DOM"/>
    <property type="match status" value="1"/>
</dbReference>
<dbReference type="Gene3D" id="3.30.200.20">
    <property type="entry name" value="Phosphorylase Kinase, domain 1"/>
    <property type="match status" value="1"/>
</dbReference>
<evidence type="ECO:0000256" key="6">
    <source>
        <dbReference type="ARBA" id="ARBA00022840"/>
    </source>
</evidence>
<dbReference type="AlphaFoldDB" id="A0A9P4SK78"/>
<evidence type="ECO:0000256" key="3">
    <source>
        <dbReference type="ARBA" id="ARBA00022679"/>
    </source>
</evidence>
<evidence type="ECO:0000313" key="10">
    <source>
        <dbReference type="EMBL" id="KAF2843784.1"/>
    </source>
</evidence>
<dbReference type="EC" id="2.7.11.1" evidence="1"/>
<keyword evidence="2" id="KW-0723">Serine/threonine-protein kinase</keyword>
<dbReference type="GO" id="GO:0000245">
    <property type="term" value="P:spliceosomal complex assembly"/>
    <property type="evidence" value="ECO:0007669"/>
    <property type="project" value="TreeGrafter"/>
</dbReference>
<evidence type="ECO:0000256" key="5">
    <source>
        <dbReference type="ARBA" id="ARBA00022777"/>
    </source>
</evidence>
<dbReference type="InterPro" id="IPR051334">
    <property type="entry name" value="SRPK"/>
</dbReference>
<keyword evidence="5" id="KW-0418">Kinase</keyword>
<accession>A0A9P4SK78</accession>
<sequence length="273" mass="31258">MACLRRIWGWLYPQPPALPRTLTSTGFPLLDPNAHVEEELMPHYELANYFPVRLGDVLREQYQVLKKLGYGANATGWFCHNLTIRENRYVAIKIYLYTARENREIKFLKHLSSIRSIHPGLKLVRAMVDHFELEGSKGLLHDLQRLLGLDRLHGALLKEALIHLLTVLNYLHSEAHVIIPSKNIMIACKDPSFFEKLVEDEEQTPSPRKVVGDNIAYRSHSLPHSSSRFQGAWGIPLLSDFGETRVGDNHTGLIQPNLYREPDVVLKMDGARR</sequence>
<proteinExistence type="predicted"/>
<dbReference type="Gene3D" id="1.10.510.10">
    <property type="entry name" value="Transferase(Phosphotransferase) domain 1"/>
    <property type="match status" value="1"/>
</dbReference>
<dbReference type="SUPFAM" id="SSF56112">
    <property type="entry name" value="Protein kinase-like (PK-like)"/>
    <property type="match status" value="1"/>
</dbReference>
<evidence type="ECO:0000256" key="1">
    <source>
        <dbReference type="ARBA" id="ARBA00012513"/>
    </source>
</evidence>
<dbReference type="GO" id="GO:0050684">
    <property type="term" value="P:regulation of mRNA processing"/>
    <property type="evidence" value="ECO:0007669"/>
    <property type="project" value="TreeGrafter"/>
</dbReference>
<evidence type="ECO:0000256" key="8">
    <source>
        <dbReference type="ARBA" id="ARBA00048679"/>
    </source>
</evidence>
<keyword evidence="6" id="KW-0067">ATP-binding</keyword>
<dbReference type="GO" id="GO:0005737">
    <property type="term" value="C:cytoplasm"/>
    <property type="evidence" value="ECO:0007669"/>
    <property type="project" value="TreeGrafter"/>
</dbReference>
<keyword evidence="3" id="KW-0808">Transferase</keyword>
<keyword evidence="11" id="KW-1185">Reference proteome</keyword>